<gene>
    <name evidence="3" type="ORF">BHS09_30745</name>
</gene>
<dbReference type="SUPFAM" id="SSF48239">
    <property type="entry name" value="Terpenoid cyclases/Protein prenyltransferases"/>
    <property type="match status" value="2"/>
</dbReference>
<dbReference type="CDD" id="cd00688">
    <property type="entry name" value="ISOPREN_C2_like"/>
    <property type="match status" value="1"/>
</dbReference>
<dbReference type="AlphaFoldDB" id="A0AAE6G4T0"/>
<protein>
    <recommendedName>
        <fullName evidence="2">Squalene cyclase C-terminal domain-containing protein</fullName>
    </recommendedName>
</protein>
<feature type="domain" description="Squalene cyclase C-terminal" evidence="2">
    <location>
        <begin position="327"/>
        <end position="452"/>
    </location>
</feature>
<dbReference type="PANTHER" id="PTHR14136">
    <property type="entry name" value="BTB_POZ DOMAIN-CONTAINING PROTEIN KCTD9"/>
    <property type="match status" value="1"/>
</dbReference>
<dbReference type="EMBL" id="CP017174">
    <property type="protein sequence ID" value="QDE71008.1"/>
    <property type="molecule type" value="Genomic_DNA"/>
</dbReference>
<dbReference type="InterPro" id="IPR008930">
    <property type="entry name" value="Terpenoid_cyclase/PrenylTrfase"/>
</dbReference>
<dbReference type="Pfam" id="PF13243">
    <property type="entry name" value="SQHop_cyclase_C"/>
    <property type="match status" value="1"/>
</dbReference>
<organism evidence="3 4">
    <name type="scientific">Myxococcus xanthus</name>
    <dbReference type="NCBI Taxonomy" id="34"/>
    <lineage>
        <taxon>Bacteria</taxon>
        <taxon>Pseudomonadati</taxon>
        <taxon>Myxococcota</taxon>
        <taxon>Myxococcia</taxon>
        <taxon>Myxococcales</taxon>
        <taxon>Cystobacterineae</taxon>
        <taxon>Myxococcaceae</taxon>
        <taxon>Myxococcus</taxon>
    </lineage>
</organism>
<evidence type="ECO:0000313" key="3">
    <source>
        <dbReference type="EMBL" id="QDE71008.1"/>
    </source>
</evidence>
<reference evidence="3 4" key="1">
    <citation type="journal article" date="2019" name="Science">
        <title>Social genes are selection hotspots in kin groups of a soil microbe.</title>
        <authorList>
            <person name="Wielgoss S."/>
            <person name="Wolfensberger R."/>
            <person name="Sun L."/>
            <person name="Fiegna F."/>
            <person name="Velicer G.J."/>
        </authorList>
    </citation>
    <scope>NUCLEOTIDE SEQUENCE [LARGE SCALE GENOMIC DNA]</scope>
    <source>
        <strain evidence="3 4">MC3.5.9c15</strain>
    </source>
</reference>
<dbReference type="Pfam" id="PF00805">
    <property type="entry name" value="Pentapeptide"/>
    <property type="match status" value="1"/>
</dbReference>
<evidence type="ECO:0000256" key="1">
    <source>
        <dbReference type="SAM" id="MobiDB-lite"/>
    </source>
</evidence>
<dbReference type="InterPro" id="IPR032696">
    <property type="entry name" value="SQ_cyclase_C"/>
</dbReference>
<sequence>MADRSHVEQIGDGGPTARSMWNQWRKDNPDIRPDLTGVRFDGFDLSRFDFSGADFSRASLLDTNLRDARLTGADLTGADLTGADLTGADLTDVTGNIKAQGKSAEAQTGAVMPDGARHAEESPCPKNEDLQHHVRRVLRRACAHLAQAQSADGAWRVPPSPRFLENALACLIADAFVPELRPHLRATRRWVQAAPVQKHHEVPRLIESWLQGWVGSTAPTATLDVSHPLFSEPVFCDRRNFFLALALAVGAPVRGGPSREELQAQLLERLRARQTVRLKRWSGAELAALFLLLADEAPSADTVEALKALREAQSTSGSFGEQMGATLVALAALRRWDPTSEAFARALDFLLHERTTAGVWCFSPAEVWDTALLCRALEGCEDLEPAMFERAWSFLLRAQNEDGGWSYREGVESDTDTTSMAMLALPRTDAGTSASGLGRAYLERMQTPAGLWLTWQSRDDPPAEDVVAHAILALRKWGTVPAFWAPAGEWLALRARQEGGCRAHWYNIDSYASHEVGLALGPSHDSTRHLARELVERQNPDGGWPPTQGAASSAAATGMALALLTFYLPNEHLCVTRAIHYLAELQEPGGSWPGPLQMYGPRPFAIDYPMQIHALSVHGLAAVARASRTPPRPLTEL</sequence>
<evidence type="ECO:0000313" key="4">
    <source>
        <dbReference type="Proteomes" id="UP000320179"/>
    </source>
</evidence>
<dbReference type="InterPro" id="IPR051082">
    <property type="entry name" value="Pentapeptide-BTB/POZ_domain"/>
</dbReference>
<dbReference type="PANTHER" id="PTHR14136:SF17">
    <property type="entry name" value="BTB_POZ DOMAIN-CONTAINING PROTEIN KCTD9"/>
    <property type="match status" value="1"/>
</dbReference>
<dbReference type="Gene3D" id="2.160.20.80">
    <property type="entry name" value="E3 ubiquitin-protein ligase SopA"/>
    <property type="match status" value="1"/>
</dbReference>
<dbReference type="SUPFAM" id="SSF141571">
    <property type="entry name" value="Pentapeptide repeat-like"/>
    <property type="match status" value="1"/>
</dbReference>
<dbReference type="Proteomes" id="UP000320179">
    <property type="component" value="Chromosome"/>
</dbReference>
<name>A0AAE6G4T0_MYXXA</name>
<evidence type="ECO:0000259" key="2">
    <source>
        <dbReference type="Pfam" id="PF13243"/>
    </source>
</evidence>
<feature type="region of interest" description="Disordered" evidence="1">
    <location>
        <begin position="1"/>
        <end position="22"/>
    </location>
</feature>
<dbReference type="InterPro" id="IPR001646">
    <property type="entry name" value="5peptide_repeat"/>
</dbReference>
<dbReference type="Gene3D" id="1.50.10.20">
    <property type="match status" value="2"/>
</dbReference>
<accession>A0AAE6G4T0</accession>
<proteinExistence type="predicted"/>